<name>A0A6J6HUD3_9ZZZZ</name>
<dbReference type="AlphaFoldDB" id="A0A6J6HUD3"/>
<reference evidence="1" key="1">
    <citation type="submission" date="2020-05" db="EMBL/GenBank/DDBJ databases">
        <authorList>
            <person name="Chiriac C."/>
            <person name="Salcher M."/>
            <person name="Ghai R."/>
            <person name="Kavagutti S V."/>
        </authorList>
    </citation>
    <scope>NUCLEOTIDE SEQUENCE</scope>
</reference>
<gene>
    <name evidence="1" type="ORF">UFOPK1854_00898</name>
</gene>
<proteinExistence type="predicted"/>
<evidence type="ECO:0000313" key="1">
    <source>
        <dbReference type="EMBL" id="CAB4616780.1"/>
    </source>
</evidence>
<dbReference type="EMBL" id="CAEZUT010000115">
    <property type="protein sequence ID" value="CAB4616780.1"/>
    <property type="molecule type" value="Genomic_DNA"/>
</dbReference>
<sequence>MVVKSEVLIPRLINIVKSDAPRTISGVAIGKKISKLVVARPLNL</sequence>
<protein>
    <submittedName>
        <fullName evidence="1">Unannotated protein</fullName>
    </submittedName>
</protein>
<organism evidence="1">
    <name type="scientific">freshwater metagenome</name>
    <dbReference type="NCBI Taxonomy" id="449393"/>
    <lineage>
        <taxon>unclassified sequences</taxon>
        <taxon>metagenomes</taxon>
        <taxon>ecological metagenomes</taxon>
    </lineage>
</organism>
<accession>A0A6J6HUD3</accession>